<dbReference type="InterPro" id="IPR042100">
    <property type="entry name" value="Bug_dom1"/>
</dbReference>
<reference evidence="3 4" key="1">
    <citation type="submission" date="2016-12" db="EMBL/GenBank/DDBJ databases">
        <title>Draft genome sequences of strains Salinicola socius SMB35, Salinicola sp. MH3R3-1 and Chromohalobacter sp. SMB17 from the Verkhnekamsk potash mining region of Russia.</title>
        <authorList>
            <person name="Mavrodi D.V."/>
            <person name="Olsson B.E."/>
            <person name="Korsakova E.S."/>
            <person name="Pyankova A."/>
            <person name="Mavrodi O.V."/>
            <person name="Plotnikova E.G."/>
        </authorList>
    </citation>
    <scope>NUCLEOTIDE SEQUENCE [LARGE SCALE GENOMIC DNA]</scope>
    <source>
        <strain evidence="3 4">SMB17</strain>
    </source>
</reference>
<sequence>MTLATTRWVGSLTLMAALGMPGIALAEYPEQPITYTIPFDPGGESDVTARFQEPHLEEILGVDVNVNHRPGGGGAVGWSEFQSKAEPTGYEMIGVNIPHIIAQPIMRENAGYETDNWKIVTFFHTTPNALIVPKDSQFETLDDLVQYAKENPQAVTLGGSGTFSANHLGALRLEREADIDVTYIPFTGTGPLPAAVQGNHVSGIFNYSMLGVQMQDNARVLAVASEERVPALPDVPTFKELGYDIVGGAYRGVAVPKGTPDEIVNTLEDAFAKTNERIAEKQEPLGFVMTDITDGEVDEVMQQLQSAYQPILEEAKANQ</sequence>
<feature type="signal peptide" evidence="2">
    <location>
        <begin position="1"/>
        <end position="26"/>
    </location>
</feature>
<dbReference type="SUPFAM" id="SSF53850">
    <property type="entry name" value="Periplasmic binding protein-like II"/>
    <property type="match status" value="1"/>
</dbReference>
<evidence type="ECO:0000256" key="2">
    <source>
        <dbReference type="SAM" id="SignalP"/>
    </source>
</evidence>
<comment type="similarity">
    <text evidence="1">Belongs to the UPF0065 (bug) family.</text>
</comment>
<proteinExistence type="inferred from homology"/>
<dbReference type="CDD" id="cd07012">
    <property type="entry name" value="PBP2_Bug_TTT"/>
    <property type="match status" value="1"/>
</dbReference>
<evidence type="ECO:0000313" key="4">
    <source>
        <dbReference type="Proteomes" id="UP000186806"/>
    </source>
</evidence>
<evidence type="ECO:0000313" key="3">
    <source>
        <dbReference type="EMBL" id="OLO10410.1"/>
    </source>
</evidence>
<dbReference type="PANTHER" id="PTHR42928:SF5">
    <property type="entry name" value="BLR1237 PROTEIN"/>
    <property type="match status" value="1"/>
</dbReference>
<dbReference type="PANTHER" id="PTHR42928">
    <property type="entry name" value="TRICARBOXYLATE-BINDING PROTEIN"/>
    <property type="match status" value="1"/>
</dbReference>
<keyword evidence="2" id="KW-0732">Signal</keyword>
<comment type="caution">
    <text evidence="3">The sequence shown here is derived from an EMBL/GenBank/DDBJ whole genome shotgun (WGS) entry which is preliminary data.</text>
</comment>
<feature type="chain" id="PRO_5013249004" evidence="2">
    <location>
        <begin position="27"/>
        <end position="319"/>
    </location>
</feature>
<dbReference type="RefSeq" id="WP_075370083.1">
    <property type="nucleotide sequence ID" value="NZ_MSDQ01000036.1"/>
</dbReference>
<dbReference type="Gene3D" id="3.40.190.10">
    <property type="entry name" value="Periplasmic binding protein-like II"/>
    <property type="match status" value="1"/>
</dbReference>
<dbReference type="STRING" id="223900.GCA_000821045_03093"/>
<dbReference type="EMBL" id="MSDQ01000036">
    <property type="protein sequence ID" value="OLO10410.1"/>
    <property type="molecule type" value="Genomic_DNA"/>
</dbReference>
<dbReference type="PIRSF" id="PIRSF017082">
    <property type="entry name" value="YflP"/>
    <property type="match status" value="1"/>
</dbReference>
<protein>
    <submittedName>
        <fullName evidence="3">C4-dicarboxylate ABC transporter substrate-binding protein</fullName>
    </submittedName>
</protein>
<dbReference type="Proteomes" id="UP000186806">
    <property type="component" value="Unassembled WGS sequence"/>
</dbReference>
<dbReference type="Gene3D" id="3.40.190.150">
    <property type="entry name" value="Bordetella uptake gene, domain 1"/>
    <property type="match status" value="1"/>
</dbReference>
<organism evidence="3 4">
    <name type="scientific">Chromohalobacter japonicus</name>
    <dbReference type="NCBI Taxonomy" id="223900"/>
    <lineage>
        <taxon>Bacteria</taxon>
        <taxon>Pseudomonadati</taxon>
        <taxon>Pseudomonadota</taxon>
        <taxon>Gammaproteobacteria</taxon>
        <taxon>Oceanospirillales</taxon>
        <taxon>Halomonadaceae</taxon>
        <taxon>Chromohalobacter</taxon>
    </lineage>
</organism>
<gene>
    <name evidence="3" type="ORF">BTW10_14945</name>
</gene>
<keyword evidence="4" id="KW-1185">Reference proteome</keyword>
<accession>A0A1Q8T9P7</accession>
<dbReference type="InterPro" id="IPR005064">
    <property type="entry name" value="BUG"/>
</dbReference>
<dbReference type="Pfam" id="PF03401">
    <property type="entry name" value="TctC"/>
    <property type="match status" value="1"/>
</dbReference>
<evidence type="ECO:0000256" key="1">
    <source>
        <dbReference type="ARBA" id="ARBA00006987"/>
    </source>
</evidence>
<dbReference type="AlphaFoldDB" id="A0A1Q8T9P7"/>
<name>A0A1Q8T9P7_9GAMM</name>